<name>A0AA90NL24_9GAMM</name>
<organism evidence="4 5">
    <name type="scientific">Candidatus Endonucleibacter bathymodioli</name>
    <dbReference type="NCBI Taxonomy" id="539814"/>
    <lineage>
        <taxon>Bacteria</taxon>
        <taxon>Pseudomonadati</taxon>
        <taxon>Pseudomonadota</taxon>
        <taxon>Gammaproteobacteria</taxon>
        <taxon>Oceanospirillales</taxon>
        <taxon>Endozoicomonadaceae</taxon>
        <taxon>Candidatus Endonucleibacter</taxon>
    </lineage>
</organism>
<dbReference type="InterPro" id="IPR011009">
    <property type="entry name" value="Kinase-like_dom_sf"/>
</dbReference>
<dbReference type="Proteomes" id="UP001178148">
    <property type="component" value="Unassembled WGS sequence"/>
</dbReference>
<feature type="domain" description="Aminoglycoside phosphotransferase" evidence="3">
    <location>
        <begin position="68"/>
        <end position="287"/>
    </location>
</feature>
<gene>
    <name evidence="4" type="ORF">QS748_04950</name>
</gene>
<dbReference type="SUPFAM" id="SSF56112">
    <property type="entry name" value="Protein kinase-like (PK-like)"/>
    <property type="match status" value="1"/>
</dbReference>
<dbReference type="Pfam" id="PF01636">
    <property type="entry name" value="APH"/>
    <property type="match status" value="1"/>
</dbReference>
<evidence type="ECO:0000313" key="5">
    <source>
        <dbReference type="Proteomes" id="UP001178148"/>
    </source>
</evidence>
<evidence type="ECO:0000259" key="3">
    <source>
        <dbReference type="Pfam" id="PF01636"/>
    </source>
</evidence>
<keyword evidence="1" id="KW-0547">Nucleotide-binding</keyword>
<dbReference type="PANTHER" id="PTHR33540">
    <property type="entry name" value="TRNA THREONYLCARBAMOYLADENOSINE BIOSYNTHESIS PROTEIN TSAE"/>
    <property type="match status" value="1"/>
</dbReference>
<dbReference type="GO" id="GO:0005524">
    <property type="term" value="F:ATP binding"/>
    <property type="evidence" value="ECO:0007669"/>
    <property type="project" value="UniProtKB-KW"/>
</dbReference>
<proteinExistence type="predicted"/>
<evidence type="ECO:0000256" key="2">
    <source>
        <dbReference type="ARBA" id="ARBA00022840"/>
    </source>
</evidence>
<evidence type="ECO:0000256" key="1">
    <source>
        <dbReference type="ARBA" id="ARBA00022741"/>
    </source>
</evidence>
<dbReference type="Gene3D" id="3.90.1200.10">
    <property type="match status" value="1"/>
</dbReference>
<comment type="caution">
    <text evidence="4">The sequence shown here is derived from an EMBL/GenBank/DDBJ whole genome shotgun (WGS) entry which is preliminary data.</text>
</comment>
<dbReference type="PANTHER" id="PTHR33540:SF1">
    <property type="entry name" value="N-ACETYLMURAMATE_N-ACETYLGLUCOSAMINE KINASE"/>
    <property type="match status" value="1"/>
</dbReference>
<dbReference type="EMBL" id="JASXSV010000005">
    <property type="protein sequence ID" value="MDP0588557.1"/>
    <property type="molecule type" value="Genomic_DNA"/>
</dbReference>
<accession>A0AA90NL24</accession>
<keyword evidence="5" id="KW-1185">Reference proteome</keyword>
<protein>
    <submittedName>
        <fullName evidence="4">Phosphotransferase</fullName>
    </submittedName>
</protein>
<dbReference type="AlphaFoldDB" id="A0AA90NL24"/>
<evidence type="ECO:0000313" key="4">
    <source>
        <dbReference type="EMBL" id="MDP0588557.1"/>
    </source>
</evidence>
<dbReference type="InterPro" id="IPR002575">
    <property type="entry name" value="Aminoglycoside_PTrfase"/>
</dbReference>
<keyword evidence="2" id="KW-0067">ATP-binding</keyword>
<reference evidence="4 5" key="1">
    <citation type="journal article" date="2023" name="bioRxiv">
        <title>An intranuclear bacterial parasite of deep-sea mussels expresses apoptosis inhibitors acquired from its host.</title>
        <authorList>
            <person name="Gonzalez Porras M.A."/>
            <person name="Assie A."/>
            <person name="Tietjen M."/>
            <person name="Violette M."/>
            <person name="Kleiner M."/>
            <person name="Gruber-Vodicka H."/>
            <person name="Dubilier N."/>
            <person name="Leisch N."/>
        </authorList>
    </citation>
    <scope>NUCLEOTIDE SEQUENCE [LARGE SCALE GENOMIC DNA]</scope>
    <source>
        <strain evidence="4">IAP13</strain>
    </source>
</reference>
<sequence length="380" mass="44044">MLSKVRSAGYRFILQSPINKVGVSNYMVTGSFKQTRVILLEEERRNLLARWVAYELSAFDDFQSITPLKAISSDASFRKYYRVQGPAGPLIAVDAHPDKEDNETFINIAHQWRQQGVRVPEVHAFDQDNGFMLMEDFGDIQLHDCLLDERVDNFYNQAMELSKQIQLLPATGLPVYDKHLLRFELSLYPQWFLKSFLGLTLNDNEDQALNDLFDYLVESALEQPRVTIHRDFHSRNLMVCDDGKLGVLDFQGASHGPLLYDLVSLLKDCYHCWPTEKVEQWLQGFTQTLPQLASINMAQIQQWFDWIGLQRHLKCMGIFSRLWLRDKRTNYLDDLPVALDYIVATCKRYSELEHHAVWLEKKVVPKLSGRVNDIREGVGV</sequence>
<dbReference type="Gene3D" id="3.30.200.20">
    <property type="entry name" value="Phosphorylase Kinase, domain 1"/>
    <property type="match status" value="1"/>
</dbReference>